<comment type="caution">
    <text evidence="2">The sequence shown here is derived from an EMBL/GenBank/DDBJ whole genome shotgun (WGS) entry which is preliminary data.</text>
</comment>
<dbReference type="EMBL" id="CAJMWV010003133">
    <property type="protein sequence ID" value="CAE6476959.1"/>
    <property type="molecule type" value="Genomic_DNA"/>
</dbReference>
<proteinExistence type="predicted"/>
<organism evidence="2 3">
    <name type="scientific">Rhizoctonia solani</name>
    <dbReference type="NCBI Taxonomy" id="456999"/>
    <lineage>
        <taxon>Eukaryota</taxon>
        <taxon>Fungi</taxon>
        <taxon>Dikarya</taxon>
        <taxon>Basidiomycota</taxon>
        <taxon>Agaricomycotina</taxon>
        <taxon>Agaricomycetes</taxon>
        <taxon>Cantharellales</taxon>
        <taxon>Ceratobasidiaceae</taxon>
        <taxon>Rhizoctonia</taxon>
    </lineage>
</organism>
<feature type="region of interest" description="Disordered" evidence="1">
    <location>
        <begin position="87"/>
        <end position="107"/>
    </location>
</feature>
<dbReference type="AlphaFoldDB" id="A0A8H3C8R5"/>
<evidence type="ECO:0000313" key="3">
    <source>
        <dbReference type="Proteomes" id="UP000663831"/>
    </source>
</evidence>
<gene>
    <name evidence="2" type="ORF">RDB_LOCUS94035</name>
</gene>
<evidence type="ECO:0000256" key="1">
    <source>
        <dbReference type="SAM" id="MobiDB-lite"/>
    </source>
</evidence>
<name>A0A8H3C8R5_9AGAM</name>
<evidence type="ECO:0000313" key="2">
    <source>
        <dbReference type="EMBL" id="CAE6476959.1"/>
    </source>
</evidence>
<accession>A0A8H3C8R5</accession>
<sequence>MAPYLRLSVASSRSLGEWHPDLPSSEIIDITSDEEDEIEETRPLQVHRRVSVALDDSRLSSCPHHPPEPGPQLEWLEPDWMRRMREVQEHKAKERKAQERKAKERVHGWLKNVREAQVAGGSGGK</sequence>
<protein>
    <submittedName>
        <fullName evidence="2">Uncharacterized protein</fullName>
    </submittedName>
</protein>
<reference evidence="2" key="1">
    <citation type="submission" date="2021-01" db="EMBL/GenBank/DDBJ databases">
        <authorList>
            <person name="Kaushik A."/>
        </authorList>
    </citation>
    <scope>NUCLEOTIDE SEQUENCE</scope>
    <source>
        <strain evidence="2">AG3-1AP</strain>
    </source>
</reference>
<dbReference type="Proteomes" id="UP000663831">
    <property type="component" value="Unassembled WGS sequence"/>
</dbReference>